<reference evidence="4 5" key="1">
    <citation type="submission" date="2019-12" db="EMBL/GenBank/DDBJ databases">
        <title>Paraburkholderia acidiphila 7Q-K02 sp. nov and Paraburkholderia acidisoli DHF22 sp. nov., two strains isolated from forest soil.</title>
        <authorList>
            <person name="Gao Z."/>
            <person name="Qiu L."/>
        </authorList>
    </citation>
    <scope>NUCLEOTIDE SEQUENCE [LARGE SCALE GENOMIC DNA]</scope>
    <source>
        <strain evidence="4 5">DHF22</strain>
    </source>
</reference>
<proteinExistence type="predicted"/>
<evidence type="ECO:0000259" key="3">
    <source>
        <dbReference type="Pfam" id="PF00487"/>
    </source>
</evidence>
<dbReference type="OrthoDB" id="104711at2"/>
<protein>
    <submittedName>
        <fullName evidence="4">Fatty acid desaturase</fullName>
    </submittedName>
</protein>
<dbReference type="GO" id="GO:0016491">
    <property type="term" value="F:oxidoreductase activity"/>
    <property type="evidence" value="ECO:0007669"/>
    <property type="project" value="InterPro"/>
</dbReference>
<dbReference type="KEGG" id="pacs:FAZ98_24250"/>
<accession>A0A7Z2GNM1</accession>
<feature type="domain" description="Fatty acid desaturase" evidence="3">
    <location>
        <begin position="94"/>
        <end position="348"/>
    </location>
</feature>
<feature type="compositionally biased region" description="Pro residues" evidence="1">
    <location>
        <begin position="31"/>
        <end position="42"/>
    </location>
</feature>
<sequence>MTTHQTAQSMAQVPQAQQAPHTARAQTPETPAQPPLQPIPPGDPLPHRKILRGWLEPLVQRTTLYPLLLLVFDYAIFGGLQAGIVFAQSGIVKLVCALVAGFVIGRLFIIGHDACHQSLTPHRRLNKWLGRIAFLPSLTPYSLWEAGHNVVHHGYTNLKGFDFIWAPLSVEEYQALSRPRRVMERIYRSGWGPGLYYMLEIWWRRMMFPSRAAMPTRRPIFFKDCWLVSVFAAVWLAVLVWAALATAQSVTLVLVLGFVVPFLFWCAMIGFVVYVHHTHERVSWYDDRAEWARAQPFVTTTVHLTFRWRFGALLHHIMEHTAHHLDMSIPLYKLEEAQAQLEAMLPQRIVIQPFSWRWYFATAQHCKLYDFKARQWLKFDGRQSS</sequence>
<feature type="transmembrane region" description="Helical" evidence="2">
    <location>
        <begin position="250"/>
        <end position="275"/>
    </location>
</feature>
<dbReference type="Pfam" id="PF00487">
    <property type="entry name" value="FA_desaturase"/>
    <property type="match status" value="1"/>
</dbReference>
<feature type="transmembrane region" description="Helical" evidence="2">
    <location>
        <begin position="64"/>
        <end position="84"/>
    </location>
</feature>
<gene>
    <name evidence="4" type="ORF">FAZ98_24250</name>
</gene>
<dbReference type="RefSeq" id="WP_158954823.1">
    <property type="nucleotide sequence ID" value="NZ_CP046915.1"/>
</dbReference>
<dbReference type="Proteomes" id="UP000433577">
    <property type="component" value="Chromosome 3"/>
</dbReference>
<dbReference type="PANTHER" id="PTHR32100">
    <property type="entry name" value="OMEGA-6 FATTY ACID DESATURASE, CHLOROPLASTIC"/>
    <property type="match status" value="1"/>
</dbReference>
<keyword evidence="2" id="KW-0472">Membrane</keyword>
<organism evidence="4 5">
    <name type="scientific">Paraburkholderia acidisoli</name>
    <dbReference type="NCBI Taxonomy" id="2571748"/>
    <lineage>
        <taxon>Bacteria</taxon>
        <taxon>Pseudomonadati</taxon>
        <taxon>Pseudomonadota</taxon>
        <taxon>Betaproteobacteria</taxon>
        <taxon>Burkholderiales</taxon>
        <taxon>Burkholderiaceae</taxon>
        <taxon>Paraburkholderia</taxon>
    </lineage>
</organism>
<evidence type="ECO:0000313" key="5">
    <source>
        <dbReference type="Proteomes" id="UP000433577"/>
    </source>
</evidence>
<feature type="region of interest" description="Disordered" evidence="1">
    <location>
        <begin position="1"/>
        <end position="42"/>
    </location>
</feature>
<evidence type="ECO:0000256" key="2">
    <source>
        <dbReference type="SAM" id="Phobius"/>
    </source>
</evidence>
<evidence type="ECO:0000313" key="4">
    <source>
        <dbReference type="EMBL" id="QGZ64919.1"/>
    </source>
</evidence>
<keyword evidence="5" id="KW-1185">Reference proteome</keyword>
<dbReference type="AlphaFoldDB" id="A0A7Z2GNM1"/>
<name>A0A7Z2GNM1_9BURK</name>
<dbReference type="EMBL" id="CP046915">
    <property type="protein sequence ID" value="QGZ64919.1"/>
    <property type="molecule type" value="Genomic_DNA"/>
</dbReference>
<dbReference type="InterPro" id="IPR012171">
    <property type="entry name" value="Fatty_acid_desaturase"/>
</dbReference>
<feature type="transmembrane region" description="Helical" evidence="2">
    <location>
        <begin position="90"/>
        <end position="108"/>
    </location>
</feature>
<dbReference type="GO" id="GO:0006629">
    <property type="term" value="P:lipid metabolic process"/>
    <property type="evidence" value="ECO:0007669"/>
    <property type="project" value="InterPro"/>
</dbReference>
<keyword evidence="2" id="KW-0812">Transmembrane</keyword>
<dbReference type="InterPro" id="IPR005804">
    <property type="entry name" value="FA_desaturase_dom"/>
</dbReference>
<feature type="compositionally biased region" description="Polar residues" evidence="1">
    <location>
        <begin position="1"/>
        <end position="20"/>
    </location>
</feature>
<keyword evidence="2" id="KW-1133">Transmembrane helix</keyword>
<feature type="transmembrane region" description="Helical" evidence="2">
    <location>
        <begin position="224"/>
        <end position="244"/>
    </location>
</feature>
<evidence type="ECO:0000256" key="1">
    <source>
        <dbReference type="SAM" id="MobiDB-lite"/>
    </source>
</evidence>